<accession>A0ABN3H700</accession>
<feature type="region of interest" description="Disordered" evidence="1">
    <location>
        <begin position="51"/>
        <end position="108"/>
    </location>
</feature>
<reference evidence="4 5" key="1">
    <citation type="journal article" date="2019" name="Int. J. Syst. Evol. Microbiol.">
        <title>The Global Catalogue of Microorganisms (GCM) 10K type strain sequencing project: providing services to taxonomists for standard genome sequencing and annotation.</title>
        <authorList>
            <consortium name="The Broad Institute Genomics Platform"/>
            <consortium name="The Broad Institute Genome Sequencing Center for Infectious Disease"/>
            <person name="Wu L."/>
            <person name="Ma J."/>
        </authorList>
    </citation>
    <scope>NUCLEOTIDE SEQUENCE [LARGE SCALE GENOMIC DNA]</scope>
    <source>
        <strain evidence="4 5">JCM 3272</strain>
    </source>
</reference>
<organism evidence="4 5">
    <name type="scientific">Dactylosporangium salmoneum</name>
    <dbReference type="NCBI Taxonomy" id="53361"/>
    <lineage>
        <taxon>Bacteria</taxon>
        <taxon>Bacillati</taxon>
        <taxon>Actinomycetota</taxon>
        <taxon>Actinomycetes</taxon>
        <taxon>Micromonosporales</taxon>
        <taxon>Micromonosporaceae</taxon>
        <taxon>Dactylosporangium</taxon>
    </lineage>
</organism>
<feature type="transmembrane region" description="Helical" evidence="2">
    <location>
        <begin position="23"/>
        <end position="46"/>
    </location>
</feature>
<sequence>MSYDFYEEDDTAELAPLKAKRHWGMILLGVAMAVVLVGCGVMATMLKGKGQDKNPVAAAPKESKDWATPVQSAAPGVPTTEAPAALASSGPAKVPTTTKPPPSKKPTIVLTTQAPAPKHSTPAGCTPSRGPNQLAKADVRDLLDTAAGTAFWGTATKAEYADIRVPARLLYAIAEQESGWQSDIKACDGGLGLMQIMPTTQTFVNNRFGKSWDRTKPSGNVMCGANYLAWLIAYYGDKIAVKNNADANYDIATNAELLKPVISAYNWGTVGVEPGGPYPNGTYVQNVVALMDHSRAGNY</sequence>
<dbReference type="Pfam" id="PF01464">
    <property type="entry name" value="SLT"/>
    <property type="match status" value="1"/>
</dbReference>
<evidence type="ECO:0000256" key="2">
    <source>
        <dbReference type="SAM" id="Phobius"/>
    </source>
</evidence>
<dbReference type="Gene3D" id="1.10.530.10">
    <property type="match status" value="1"/>
</dbReference>
<dbReference type="CDD" id="cd00254">
    <property type="entry name" value="LT-like"/>
    <property type="match status" value="1"/>
</dbReference>
<protein>
    <recommendedName>
        <fullName evidence="3">Transglycosylase SLT domain-containing protein</fullName>
    </recommendedName>
</protein>
<gene>
    <name evidence="4" type="ORF">GCM10010170_072120</name>
</gene>
<name>A0ABN3H700_9ACTN</name>
<dbReference type="SUPFAM" id="SSF53955">
    <property type="entry name" value="Lysozyme-like"/>
    <property type="match status" value="1"/>
</dbReference>
<keyword evidence="2" id="KW-0812">Transmembrane</keyword>
<keyword evidence="5" id="KW-1185">Reference proteome</keyword>
<dbReference type="InterPro" id="IPR008258">
    <property type="entry name" value="Transglycosylase_SLT_dom_1"/>
</dbReference>
<dbReference type="InterPro" id="IPR023346">
    <property type="entry name" value="Lysozyme-like_dom_sf"/>
</dbReference>
<keyword evidence="2" id="KW-0472">Membrane</keyword>
<dbReference type="RefSeq" id="WP_344617069.1">
    <property type="nucleotide sequence ID" value="NZ_BAAARV010000070.1"/>
</dbReference>
<feature type="domain" description="Transglycosylase SLT" evidence="3">
    <location>
        <begin position="164"/>
        <end position="269"/>
    </location>
</feature>
<comment type="caution">
    <text evidence="4">The sequence shown here is derived from an EMBL/GenBank/DDBJ whole genome shotgun (WGS) entry which is preliminary data.</text>
</comment>
<dbReference type="Proteomes" id="UP001501444">
    <property type="component" value="Unassembled WGS sequence"/>
</dbReference>
<dbReference type="EMBL" id="BAAARV010000070">
    <property type="protein sequence ID" value="GAA2370883.1"/>
    <property type="molecule type" value="Genomic_DNA"/>
</dbReference>
<keyword evidence="2" id="KW-1133">Transmembrane helix</keyword>
<evidence type="ECO:0000313" key="5">
    <source>
        <dbReference type="Proteomes" id="UP001501444"/>
    </source>
</evidence>
<evidence type="ECO:0000259" key="3">
    <source>
        <dbReference type="Pfam" id="PF01464"/>
    </source>
</evidence>
<evidence type="ECO:0000256" key="1">
    <source>
        <dbReference type="SAM" id="MobiDB-lite"/>
    </source>
</evidence>
<evidence type="ECO:0000313" key="4">
    <source>
        <dbReference type="EMBL" id="GAA2370883.1"/>
    </source>
</evidence>
<proteinExistence type="predicted"/>